<proteinExistence type="predicted"/>
<feature type="region of interest" description="Disordered" evidence="11">
    <location>
        <begin position="473"/>
        <end position="496"/>
    </location>
</feature>
<keyword evidence="8 12" id="KW-1133">Transmembrane helix</keyword>
<dbReference type="SUPFAM" id="SSF47384">
    <property type="entry name" value="Homodimeric domain of signal transducing histidine kinase"/>
    <property type="match status" value="1"/>
</dbReference>
<dbReference type="InterPro" id="IPR005467">
    <property type="entry name" value="His_kinase_dom"/>
</dbReference>
<gene>
    <name evidence="15" type="ORF">GCM10023144_41100</name>
</gene>
<keyword evidence="4" id="KW-0597">Phosphoprotein</keyword>
<comment type="subcellular location">
    <subcellularLocation>
        <location evidence="2">Membrane</location>
    </subcellularLocation>
</comment>
<keyword evidence="9" id="KW-0902">Two-component regulatory system</keyword>
<name>A0ABP8HL91_9BURK</name>
<dbReference type="Pfam" id="PF00512">
    <property type="entry name" value="HisKA"/>
    <property type="match status" value="1"/>
</dbReference>
<evidence type="ECO:0000256" key="10">
    <source>
        <dbReference type="ARBA" id="ARBA00023136"/>
    </source>
</evidence>
<dbReference type="Gene3D" id="3.30.565.10">
    <property type="entry name" value="Histidine kinase-like ATPase, C-terminal domain"/>
    <property type="match status" value="1"/>
</dbReference>
<dbReference type="InterPro" id="IPR013727">
    <property type="entry name" value="2CSK_N"/>
</dbReference>
<feature type="transmembrane region" description="Helical" evidence="12">
    <location>
        <begin position="45"/>
        <end position="65"/>
    </location>
</feature>
<evidence type="ECO:0000259" key="13">
    <source>
        <dbReference type="PROSITE" id="PS50109"/>
    </source>
</evidence>
<accession>A0ABP8HL91</accession>
<evidence type="ECO:0000256" key="7">
    <source>
        <dbReference type="ARBA" id="ARBA00022777"/>
    </source>
</evidence>
<dbReference type="InterPro" id="IPR050428">
    <property type="entry name" value="TCS_sensor_his_kinase"/>
</dbReference>
<dbReference type="Proteomes" id="UP001501671">
    <property type="component" value="Unassembled WGS sequence"/>
</dbReference>
<organism evidence="15 16">
    <name type="scientific">Pigmentiphaga soli</name>
    <dbReference type="NCBI Taxonomy" id="1007095"/>
    <lineage>
        <taxon>Bacteria</taxon>
        <taxon>Pseudomonadati</taxon>
        <taxon>Pseudomonadota</taxon>
        <taxon>Betaproteobacteria</taxon>
        <taxon>Burkholderiales</taxon>
        <taxon>Alcaligenaceae</taxon>
        <taxon>Pigmentiphaga</taxon>
    </lineage>
</organism>
<sequence length="496" mass="52913">MSRPAGAAGGDAPAAQATAPDGAFPAAGGPFEPPPRSLFGEILDWMLAPLFLLWPISVAITYVVAQGIAVVPYDRGLANTVLVLAQQVKDVNGRARLQLPLPARDMLRADETDSVFYLVVTGGGDYLGGDRELPLPSLEAPLPGIVQYRDDTMRGFGVRVAYTWVALPGVRGGPVLVQVAETLQKRSQLANEIIKGVIIPQFVILPLAVLLVWFGLSRGLAPLNRLQARLRARRPDDLSAIDEREVPQEIAPLMAAMNDLLHRMAASVEAQKRFVADAAHQMKTPLAGIRTQAELALRNASPEDMQASLRQLIAGAERATRLVNQLLALARAENAGGPGDAAAPTDLAAIAREQTQNWVHEALDRQIDLGLEAPDMPVTIRGQPLLLAELLNNLIDNALRYTPPGGTVTVRVADDGDAALLEVEDSGPGIPEEERELVFDRFYRILGSSTDGSGLGLAIVREIAQRHGATLAVAGNSQSGPDDPPGTRITAKFPKA</sequence>
<evidence type="ECO:0000256" key="2">
    <source>
        <dbReference type="ARBA" id="ARBA00004370"/>
    </source>
</evidence>
<protein>
    <recommendedName>
        <fullName evidence="3">histidine kinase</fullName>
        <ecNumber evidence="3">2.7.13.3</ecNumber>
    </recommendedName>
</protein>
<evidence type="ECO:0000256" key="12">
    <source>
        <dbReference type="SAM" id="Phobius"/>
    </source>
</evidence>
<feature type="region of interest" description="Disordered" evidence="11">
    <location>
        <begin position="1"/>
        <end position="27"/>
    </location>
</feature>
<dbReference type="InterPro" id="IPR004358">
    <property type="entry name" value="Sig_transdc_His_kin-like_C"/>
</dbReference>
<dbReference type="InterPro" id="IPR003660">
    <property type="entry name" value="HAMP_dom"/>
</dbReference>
<keyword evidence="6 12" id="KW-0812">Transmembrane</keyword>
<dbReference type="PANTHER" id="PTHR45436:SF1">
    <property type="entry name" value="SENSOR PROTEIN QSEC"/>
    <property type="match status" value="1"/>
</dbReference>
<evidence type="ECO:0000256" key="9">
    <source>
        <dbReference type="ARBA" id="ARBA00023012"/>
    </source>
</evidence>
<dbReference type="Pfam" id="PF08521">
    <property type="entry name" value="2CSK_N"/>
    <property type="match status" value="1"/>
</dbReference>
<evidence type="ECO:0000313" key="16">
    <source>
        <dbReference type="Proteomes" id="UP001501671"/>
    </source>
</evidence>
<dbReference type="InterPro" id="IPR003594">
    <property type="entry name" value="HATPase_dom"/>
</dbReference>
<dbReference type="EC" id="2.7.13.3" evidence="3"/>
<dbReference type="GO" id="GO:0016301">
    <property type="term" value="F:kinase activity"/>
    <property type="evidence" value="ECO:0007669"/>
    <property type="project" value="UniProtKB-KW"/>
</dbReference>
<evidence type="ECO:0000256" key="3">
    <source>
        <dbReference type="ARBA" id="ARBA00012438"/>
    </source>
</evidence>
<dbReference type="SUPFAM" id="SSF55874">
    <property type="entry name" value="ATPase domain of HSP90 chaperone/DNA topoisomerase II/histidine kinase"/>
    <property type="match status" value="1"/>
</dbReference>
<evidence type="ECO:0000256" key="1">
    <source>
        <dbReference type="ARBA" id="ARBA00000085"/>
    </source>
</evidence>
<dbReference type="PANTHER" id="PTHR45436">
    <property type="entry name" value="SENSOR HISTIDINE KINASE YKOH"/>
    <property type="match status" value="1"/>
</dbReference>
<dbReference type="Pfam" id="PF02518">
    <property type="entry name" value="HATPase_c"/>
    <property type="match status" value="1"/>
</dbReference>
<feature type="domain" description="Histidine kinase" evidence="13">
    <location>
        <begin position="277"/>
        <end position="496"/>
    </location>
</feature>
<keyword evidence="5" id="KW-0808">Transferase</keyword>
<evidence type="ECO:0000259" key="14">
    <source>
        <dbReference type="PROSITE" id="PS50885"/>
    </source>
</evidence>
<dbReference type="InterPro" id="IPR036097">
    <property type="entry name" value="HisK_dim/P_sf"/>
</dbReference>
<feature type="transmembrane region" description="Helical" evidence="12">
    <location>
        <begin position="193"/>
        <end position="216"/>
    </location>
</feature>
<evidence type="ECO:0000313" key="15">
    <source>
        <dbReference type="EMBL" id="GAA4340944.1"/>
    </source>
</evidence>
<dbReference type="InterPro" id="IPR036890">
    <property type="entry name" value="HATPase_C_sf"/>
</dbReference>
<evidence type="ECO:0000256" key="5">
    <source>
        <dbReference type="ARBA" id="ARBA00022679"/>
    </source>
</evidence>
<dbReference type="CDD" id="cd00075">
    <property type="entry name" value="HATPase"/>
    <property type="match status" value="1"/>
</dbReference>
<dbReference type="SMART" id="SM00387">
    <property type="entry name" value="HATPase_c"/>
    <property type="match status" value="1"/>
</dbReference>
<keyword evidence="10 12" id="KW-0472">Membrane</keyword>
<dbReference type="EMBL" id="BAABFO010000027">
    <property type="protein sequence ID" value="GAA4340944.1"/>
    <property type="molecule type" value="Genomic_DNA"/>
</dbReference>
<evidence type="ECO:0000256" key="6">
    <source>
        <dbReference type="ARBA" id="ARBA00022692"/>
    </source>
</evidence>
<evidence type="ECO:0000256" key="8">
    <source>
        <dbReference type="ARBA" id="ARBA00022989"/>
    </source>
</evidence>
<keyword evidence="7 15" id="KW-0418">Kinase</keyword>
<dbReference type="PROSITE" id="PS50885">
    <property type="entry name" value="HAMP"/>
    <property type="match status" value="1"/>
</dbReference>
<keyword evidence="16" id="KW-1185">Reference proteome</keyword>
<dbReference type="Gene3D" id="1.10.287.130">
    <property type="match status" value="1"/>
</dbReference>
<dbReference type="PRINTS" id="PR00344">
    <property type="entry name" value="BCTRLSENSOR"/>
</dbReference>
<dbReference type="CDD" id="cd00082">
    <property type="entry name" value="HisKA"/>
    <property type="match status" value="1"/>
</dbReference>
<feature type="domain" description="HAMP" evidence="14">
    <location>
        <begin position="217"/>
        <end position="269"/>
    </location>
</feature>
<reference evidence="16" key="1">
    <citation type="journal article" date="2019" name="Int. J. Syst. Evol. Microbiol.">
        <title>The Global Catalogue of Microorganisms (GCM) 10K type strain sequencing project: providing services to taxonomists for standard genome sequencing and annotation.</title>
        <authorList>
            <consortium name="The Broad Institute Genomics Platform"/>
            <consortium name="The Broad Institute Genome Sequencing Center for Infectious Disease"/>
            <person name="Wu L."/>
            <person name="Ma J."/>
        </authorList>
    </citation>
    <scope>NUCLEOTIDE SEQUENCE [LARGE SCALE GENOMIC DNA]</scope>
    <source>
        <strain evidence="16">JCM 17666</strain>
    </source>
</reference>
<evidence type="ECO:0000256" key="4">
    <source>
        <dbReference type="ARBA" id="ARBA00022553"/>
    </source>
</evidence>
<comment type="caution">
    <text evidence="15">The sequence shown here is derived from an EMBL/GenBank/DDBJ whole genome shotgun (WGS) entry which is preliminary data.</text>
</comment>
<evidence type="ECO:0000256" key="11">
    <source>
        <dbReference type="SAM" id="MobiDB-lite"/>
    </source>
</evidence>
<dbReference type="PROSITE" id="PS50109">
    <property type="entry name" value="HIS_KIN"/>
    <property type="match status" value="1"/>
</dbReference>
<comment type="catalytic activity">
    <reaction evidence="1">
        <text>ATP + protein L-histidine = ADP + protein N-phospho-L-histidine.</text>
        <dbReference type="EC" id="2.7.13.3"/>
    </reaction>
</comment>
<dbReference type="InterPro" id="IPR003661">
    <property type="entry name" value="HisK_dim/P_dom"/>
</dbReference>
<dbReference type="SMART" id="SM00388">
    <property type="entry name" value="HisKA"/>
    <property type="match status" value="1"/>
</dbReference>